<dbReference type="InterPro" id="IPR019775">
    <property type="entry name" value="WD40_repeat_CS"/>
</dbReference>
<feature type="repeat" description="WD" evidence="5">
    <location>
        <begin position="269"/>
        <end position="310"/>
    </location>
</feature>
<dbReference type="EMBL" id="JADGJQ010000003">
    <property type="protein sequence ID" value="KAJ3184677.1"/>
    <property type="molecule type" value="Genomic_DNA"/>
</dbReference>
<organism evidence="7 8">
    <name type="scientific">Geranomyces variabilis</name>
    <dbReference type="NCBI Taxonomy" id="109894"/>
    <lineage>
        <taxon>Eukaryota</taxon>
        <taxon>Fungi</taxon>
        <taxon>Fungi incertae sedis</taxon>
        <taxon>Chytridiomycota</taxon>
        <taxon>Chytridiomycota incertae sedis</taxon>
        <taxon>Chytridiomycetes</taxon>
        <taxon>Spizellomycetales</taxon>
        <taxon>Powellomycetaceae</taxon>
        <taxon>Geranomyces</taxon>
    </lineage>
</organism>
<sequence>MDDFFMADPDAPKLSQKKRKRMQAAANKASTTTTSRINSNRRGDDNDDDADSDAGGNPAETIDDMDLVGDRNNAAAGGSNGDDDDDDDDNDARETPAQKRLRLAKRYLAKVRQEETGTHAADIGEVDAAELDREIIASRLVNDALESSGRLFTAVAEGYARRWKEILGGDEEAVKARVRVFKHGQTLHALAVTAVAVVAGGSSEATTGPVLSAKDRKIRKPVWVYSVSKDASIVKWDFWTGKRVHHIPGGLKPTRKLTAAYGKKLPAAHVGHNDHILAVAASADGQFVATGGRDKSIHIWSVATNKLLTTFTQHRDAVTGLTFRKVSGSNTLYSCSQDRTIKLWNVDEMSYVETLYGHQDHVTAIDTLTRERCITAGARDRTLRMWKIIDESQLIFRGGGGGGSNSGGETAGQDLVVMDGLRKDAKVDKAQSQAGGSLDAVALLDEEHFVSGSDTGAISLWNVNRKKPLFTKLRAHGVASRTMTPILTFAEGGGGGGGGETTTTTTTTTTADAVVVVSEAEMEGRCGGITALAAVKYTDMFASGSADGFLRLWKVDAGKKRFTMIACIPMPGFINSLAFFEAPSVPAVIPKQKTTDITTTTTDTNASATPKTPTTTSAAARLASARAAAAAASAGKASRVAEKDSLHLAIAIGQEHRLGRWWRIKDVRNEVRVLDLGN</sequence>
<evidence type="ECO:0000313" key="7">
    <source>
        <dbReference type="EMBL" id="KAJ3184677.1"/>
    </source>
</evidence>
<feature type="compositionally biased region" description="Acidic residues" evidence="6">
    <location>
        <begin position="81"/>
        <end position="91"/>
    </location>
</feature>
<keyword evidence="8" id="KW-1185">Reference proteome</keyword>
<keyword evidence="4" id="KW-0539">Nucleus</keyword>
<dbReference type="PROSITE" id="PS00678">
    <property type="entry name" value="WD_REPEATS_1"/>
    <property type="match status" value="1"/>
</dbReference>
<gene>
    <name evidence="7" type="primary">RRP9</name>
    <name evidence="7" type="ORF">HDU87_004080</name>
</gene>
<proteinExistence type="predicted"/>
<dbReference type="Gene3D" id="2.130.10.10">
    <property type="entry name" value="YVTN repeat-like/Quinoprotein amine dehydrogenase"/>
    <property type="match status" value="1"/>
</dbReference>
<keyword evidence="2 5" id="KW-0853">WD repeat</keyword>
<dbReference type="PROSITE" id="PS50294">
    <property type="entry name" value="WD_REPEATS_REGION"/>
    <property type="match status" value="3"/>
</dbReference>
<keyword evidence="3" id="KW-0677">Repeat</keyword>
<evidence type="ECO:0000313" key="8">
    <source>
        <dbReference type="Proteomes" id="UP001212152"/>
    </source>
</evidence>
<dbReference type="InterPro" id="IPR020472">
    <property type="entry name" value="WD40_PAC1"/>
</dbReference>
<evidence type="ECO:0000256" key="1">
    <source>
        <dbReference type="ARBA" id="ARBA00004123"/>
    </source>
</evidence>
<name>A0AAD5XUJ6_9FUNG</name>
<protein>
    <submittedName>
        <fullName evidence="7">Pre-rRNA processing protein</fullName>
    </submittedName>
</protein>
<dbReference type="GO" id="GO:0034511">
    <property type="term" value="F:U3 snoRNA binding"/>
    <property type="evidence" value="ECO:0007669"/>
    <property type="project" value="InterPro"/>
</dbReference>
<feature type="repeat" description="WD" evidence="5">
    <location>
        <begin position="311"/>
        <end position="354"/>
    </location>
</feature>
<dbReference type="Proteomes" id="UP001212152">
    <property type="component" value="Unassembled WGS sequence"/>
</dbReference>
<dbReference type="InterPro" id="IPR001680">
    <property type="entry name" value="WD40_rpt"/>
</dbReference>
<reference evidence="7" key="1">
    <citation type="submission" date="2020-05" db="EMBL/GenBank/DDBJ databases">
        <title>Phylogenomic resolution of chytrid fungi.</title>
        <authorList>
            <person name="Stajich J.E."/>
            <person name="Amses K."/>
            <person name="Simmons R."/>
            <person name="Seto K."/>
            <person name="Myers J."/>
            <person name="Bonds A."/>
            <person name="Quandt C.A."/>
            <person name="Barry K."/>
            <person name="Liu P."/>
            <person name="Grigoriev I."/>
            <person name="Longcore J.E."/>
            <person name="James T.Y."/>
        </authorList>
    </citation>
    <scope>NUCLEOTIDE SEQUENCE</scope>
    <source>
        <strain evidence="7">JEL0379</strain>
    </source>
</reference>
<dbReference type="SUPFAM" id="SSF50978">
    <property type="entry name" value="WD40 repeat-like"/>
    <property type="match status" value="1"/>
</dbReference>
<comment type="subcellular location">
    <subcellularLocation>
        <location evidence="1">Nucleus</location>
    </subcellularLocation>
</comment>
<dbReference type="PRINTS" id="PR00320">
    <property type="entry name" value="GPROTEINBRPT"/>
</dbReference>
<feature type="compositionally biased region" description="Low complexity" evidence="6">
    <location>
        <begin position="24"/>
        <end position="40"/>
    </location>
</feature>
<dbReference type="GO" id="GO:0032040">
    <property type="term" value="C:small-subunit processome"/>
    <property type="evidence" value="ECO:0007669"/>
    <property type="project" value="TreeGrafter"/>
</dbReference>
<evidence type="ECO:0000256" key="3">
    <source>
        <dbReference type="ARBA" id="ARBA00022737"/>
    </source>
</evidence>
<evidence type="ECO:0000256" key="6">
    <source>
        <dbReference type="SAM" id="MobiDB-lite"/>
    </source>
</evidence>
<accession>A0AAD5XUJ6</accession>
<evidence type="ECO:0000256" key="5">
    <source>
        <dbReference type="PROSITE-ProRule" id="PRU00221"/>
    </source>
</evidence>
<dbReference type="InterPro" id="IPR036322">
    <property type="entry name" value="WD40_repeat_dom_sf"/>
</dbReference>
<dbReference type="PANTHER" id="PTHR19865">
    <property type="entry name" value="U3 SMALL NUCLEOLAR RNA INTERACTING PROTEIN 2"/>
    <property type="match status" value="1"/>
</dbReference>
<comment type="caution">
    <text evidence="7">The sequence shown here is derived from an EMBL/GenBank/DDBJ whole genome shotgun (WGS) entry which is preliminary data.</text>
</comment>
<dbReference type="PROSITE" id="PS50082">
    <property type="entry name" value="WD_REPEATS_2"/>
    <property type="match status" value="4"/>
</dbReference>
<evidence type="ECO:0000256" key="4">
    <source>
        <dbReference type="ARBA" id="ARBA00023242"/>
    </source>
</evidence>
<feature type="repeat" description="WD" evidence="5">
    <location>
        <begin position="355"/>
        <end position="388"/>
    </location>
</feature>
<dbReference type="AlphaFoldDB" id="A0AAD5XUJ6"/>
<dbReference type="Pfam" id="PF00400">
    <property type="entry name" value="WD40"/>
    <property type="match status" value="4"/>
</dbReference>
<feature type="repeat" description="WD" evidence="5">
    <location>
        <begin position="522"/>
        <end position="563"/>
    </location>
</feature>
<feature type="region of interest" description="Disordered" evidence="6">
    <location>
        <begin position="1"/>
        <end position="100"/>
    </location>
</feature>
<evidence type="ECO:0000256" key="2">
    <source>
        <dbReference type="ARBA" id="ARBA00022574"/>
    </source>
</evidence>
<dbReference type="PANTHER" id="PTHR19865:SF0">
    <property type="entry name" value="U3 SMALL NUCLEOLAR RNA-INTERACTING PROTEIN 2"/>
    <property type="match status" value="1"/>
</dbReference>
<dbReference type="SMART" id="SM00320">
    <property type="entry name" value="WD40"/>
    <property type="match status" value="6"/>
</dbReference>
<dbReference type="InterPro" id="IPR039241">
    <property type="entry name" value="Rrp9-like"/>
</dbReference>
<dbReference type="InterPro" id="IPR015943">
    <property type="entry name" value="WD40/YVTN_repeat-like_dom_sf"/>
</dbReference>